<accession>A0A4S1X149</accession>
<sequence length="390" mass="41932">MKIVLIESTIGAGAVKGHPEHFANGFAGAAAAAGADLAIVTHHNGDSTLGGGRICIPVLTYSAHDHISRDKYDAKLQAYRIGRERFAADLHGIHDALTNTDLFILPTASSRELSGLALWLTEVGQRSRIAAIFHWGGTRGYESGSLEAALLRQAAREVDKAKPLATWFGATQNSLAQALEGPLGRAVQVTPSLTFFCEGASGSPRSSRIRIGIMGGVRREKGAGLLDKIAVLLGRDERIELIIQCHGVDRSSWLLARLAGQPNVTLLHEWLDEDAMLSMCASLDLAILPYDRWVYGQAISGVFTLLAGVGVPSVVPSSTWMSDRIAADETAGVVYHRSSAEEVADSVRYAITQLDNLSLACKIKSEAWRMRYSADSITKELLELSGTDID</sequence>
<dbReference type="Proteomes" id="UP000306147">
    <property type="component" value="Unassembled WGS sequence"/>
</dbReference>
<protein>
    <recommendedName>
        <fullName evidence="3">Glycosyltransferase</fullName>
    </recommendedName>
</protein>
<comment type="caution">
    <text evidence="1">The sequence shown here is derived from an EMBL/GenBank/DDBJ whole genome shotgun (WGS) entry which is preliminary data.</text>
</comment>
<evidence type="ECO:0000313" key="2">
    <source>
        <dbReference type="Proteomes" id="UP000306147"/>
    </source>
</evidence>
<reference evidence="1 2" key="1">
    <citation type="submission" date="2019-04" db="EMBL/GenBank/DDBJ databases">
        <title>Sphingomonas psychrotolerans sp. nov., isolated from soil in the Tianshan Mountains, Xinjiang, China.</title>
        <authorList>
            <person name="Luo Y."/>
            <person name="Sheng H."/>
        </authorList>
    </citation>
    <scope>NUCLEOTIDE SEQUENCE [LARGE SCALE GENOMIC DNA]</scope>
    <source>
        <strain evidence="1 2">ZFGT-11</strain>
    </source>
</reference>
<gene>
    <name evidence="1" type="ORF">E5A73_20875</name>
</gene>
<evidence type="ECO:0008006" key="3">
    <source>
        <dbReference type="Google" id="ProtNLM"/>
    </source>
</evidence>
<dbReference type="Gene3D" id="3.40.50.2000">
    <property type="entry name" value="Glycogen Phosphorylase B"/>
    <property type="match status" value="1"/>
</dbReference>
<proteinExistence type="predicted"/>
<keyword evidence="2" id="KW-1185">Reference proteome</keyword>
<dbReference type="EMBL" id="SRXT01000011">
    <property type="protein sequence ID" value="TGX48667.1"/>
    <property type="molecule type" value="Genomic_DNA"/>
</dbReference>
<dbReference type="AlphaFoldDB" id="A0A4S1X149"/>
<dbReference type="RefSeq" id="WP_135965799.1">
    <property type="nucleotide sequence ID" value="NZ_SRXT01000011.1"/>
</dbReference>
<dbReference type="SUPFAM" id="SSF53756">
    <property type="entry name" value="UDP-Glycosyltransferase/glycogen phosphorylase"/>
    <property type="match status" value="1"/>
</dbReference>
<evidence type="ECO:0000313" key="1">
    <source>
        <dbReference type="EMBL" id="TGX48667.1"/>
    </source>
</evidence>
<name>A0A4S1X149_9SPHN</name>
<organism evidence="1 2">
    <name type="scientific">Sphingomonas gei</name>
    <dbReference type="NCBI Taxonomy" id="1395960"/>
    <lineage>
        <taxon>Bacteria</taxon>
        <taxon>Pseudomonadati</taxon>
        <taxon>Pseudomonadota</taxon>
        <taxon>Alphaproteobacteria</taxon>
        <taxon>Sphingomonadales</taxon>
        <taxon>Sphingomonadaceae</taxon>
        <taxon>Sphingomonas</taxon>
    </lineage>
</organism>